<sequence>MTSSKIGLLIPCTSKNRDWKHIKESYLYNLTLKTFLLTRNDEHKYTFYIGIDRGDPVFDNLEHQEEILKFMMAFSNIDFNFIYMDDVKKGHLTKMWNILFQRAYDDKCDYFFQCGDDMNFTTKNWVNDCILVLKKHQGFGLAGPINNNPRILTQAFVSRRHMEIFGWFFPEEILNWCCDDWYNMVYLPELLFPLKTHFCNNQGGTPRYDIDGHADFVNDPNKKQIIIDLRAKTVALSKQHRVLVFNKIKELGFMK</sequence>
<evidence type="ECO:0008006" key="2">
    <source>
        <dbReference type="Google" id="ProtNLM"/>
    </source>
</evidence>
<dbReference type="AlphaFoldDB" id="A0A6C0KYR2"/>
<protein>
    <recommendedName>
        <fullName evidence="2">Glycosyltransferase</fullName>
    </recommendedName>
</protein>
<accession>A0A6C0KYR2</accession>
<name>A0A6C0KYR2_9ZZZZ</name>
<proteinExistence type="predicted"/>
<dbReference type="EMBL" id="MN741005">
    <property type="protein sequence ID" value="QHU22266.1"/>
    <property type="molecule type" value="Genomic_DNA"/>
</dbReference>
<evidence type="ECO:0000313" key="1">
    <source>
        <dbReference type="EMBL" id="QHU22266.1"/>
    </source>
</evidence>
<organism evidence="1">
    <name type="scientific">viral metagenome</name>
    <dbReference type="NCBI Taxonomy" id="1070528"/>
    <lineage>
        <taxon>unclassified sequences</taxon>
        <taxon>metagenomes</taxon>
        <taxon>organismal metagenomes</taxon>
    </lineage>
</organism>
<reference evidence="1" key="1">
    <citation type="journal article" date="2020" name="Nature">
        <title>Giant virus diversity and host interactions through global metagenomics.</title>
        <authorList>
            <person name="Schulz F."/>
            <person name="Roux S."/>
            <person name="Paez-Espino D."/>
            <person name="Jungbluth S."/>
            <person name="Walsh D.A."/>
            <person name="Denef V.J."/>
            <person name="McMahon K.D."/>
            <person name="Konstantinidis K.T."/>
            <person name="Eloe-Fadrosh E.A."/>
            <person name="Kyrpides N.C."/>
            <person name="Woyke T."/>
        </authorList>
    </citation>
    <scope>NUCLEOTIDE SEQUENCE</scope>
    <source>
        <strain evidence="1">GVMAG-S-ERX555907-102</strain>
    </source>
</reference>